<feature type="transmembrane region" description="Helical" evidence="7">
    <location>
        <begin position="229"/>
        <end position="246"/>
    </location>
</feature>
<evidence type="ECO:0000259" key="8">
    <source>
        <dbReference type="PROSITE" id="PS50222"/>
    </source>
</evidence>
<dbReference type="GO" id="GO:0032979">
    <property type="term" value="P:protein insertion into mitochondrial inner membrane from matrix"/>
    <property type="evidence" value="ECO:0007669"/>
    <property type="project" value="TreeGrafter"/>
</dbReference>
<dbReference type="GO" id="GO:0032977">
    <property type="term" value="F:membrane insertase activity"/>
    <property type="evidence" value="ECO:0007669"/>
    <property type="project" value="InterPro"/>
</dbReference>
<feature type="transmembrane region" description="Helical" evidence="7">
    <location>
        <begin position="101"/>
        <end position="121"/>
    </location>
</feature>
<keyword evidence="2 7" id="KW-0812">Transmembrane</keyword>
<dbReference type="InterPro" id="IPR002048">
    <property type="entry name" value="EF_hand_dom"/>
</dbReference>
<dbReference type="SUPFAM" id="SSF47473">
    <property type="entry name" value="EF-hand"/>
    <property type="match status" value="1"/>
</dbReference>
<dbReference type="PROSITE" id="PS00018">
    <property type="entry name" value="EF_HAND_1"/>
    <property type="match status" value="1"/>
</dbReference>
<dbReference type="PROSITE" id="PS50222">
    <property type="entry name" value="EF_HAND_2"/>
    <property type="match status" value="1"/>
</dbReference>
<accession>A0A7J6PLV1</accession>
<evidence type="ECO:0000256" key="3">
    <source>
        <dbReference type="ARBA" id="ARBA00022837"/>
    </source>
</evidence>
<evidence type="ECO:0000256" key="1">
    <source>
        <dbReference type="ARBA" id="ARBA00004141"/>
    </source>
</evidence>
<evidence type="ECO:0000256" key="6">
    <source>
        <dbReference type="SAM" id="MobiDB-lite"/>
    </source>
</evidence>
<evidence type="ECO:0000256" key="2">
    <source>
        <dbReference type="ARBA" id="ARBA00022692"/>
    </source>
</evidence>
<dbReference type="InterPro" id="IPR018247">
    <property type="entry name" value="EF_Hand_1_Ca_BS"/>
</dbReference>
<dbReference type="SMART" id="SM00054">
    <property type="entry name" value="EFh"/>
    <property type="match status" value="1"/>
</dbReference>
<dbReference type="AlphaFoldDB" id="A0A7J6PLV1"/>
<feature type="transmembrane region" description="Helical" evidence="7">
    <location>
        <begin position="179"/>
        <end position="198"/>
    </location>
</feature>
<proteinExistence type="predicted"/>
<dbReference type="InterPro" id="IPR011992">
    <property type="entry name" value="EF-hand-dom_pair"/>
</dbReference>
<keyword evidence="3" id="KW-0106">Calcium</keyword>
<dbReference type="Gene3D" id="1.10.238.10">
    <property type="entry name" value="EF-hand"/>
    <property type="match status" value="1"/>
</dbReference>
<evidence type="ECO:0000313" key="10">
    <source>
        <dbReference type="Proteomes" id="UP000541610"/>
    </source>
</evidence>
<evidence type="ECO:0000256" key="4">
    <source>
        <dbReference type="ARBA" id="ARBA00022989"/>
    </source>
</evidence>
<dbReference type="Pfam" id="PF13405">
    <property type="entry name" value="EF-hand_6"/>
    <property type="match status" value="1"/>
</dbReference>
<comment type="subcellular location">
    <subcellularLocation>
        <location evidence="1">Membrane</location>
        <topology evidence="1">Multi-pass membrane protein</topology>
    </subcellularLocation>
</comment>
<keyword evidence="5 7" id="KW-0472">Membrane</keyword>
<protein>
    <submittedName>
        <fullName evidence="9">Cytochrome c oxidase assembly protein cox18, mitochondrial</fullName>
    </submittedName>
</protein>
<sequence>MLLSTGKKPFLLVLRQRGSPAVVARAIPRHSSRSLSTTTTPVSHPVAPGVSSPEALSLLERLRDQADNFGVDWTAVYDPWPHVDAVQTMLNTVHEISGSSWVSTICLVAVGFRALTLYFNVRSIEISSRRQAAMVELLPLAREVRTALNTGDNDRFDRKVEEYRQELGKHGIGRNPFQGMGFLFGIQTPWILTLFAAIRGMATHPDVFRSVCLDSTFLWCPSLMLADPYGILPLASSVMAIAAARAQMKLVPVVSDPDRAEWDTKYFNYGLQGAVLLFLPFAVHLPAGCFVFVMCNTVMNAVVNIVVKRRLHGNLTVKVTTPEGSAGQGSQESRASVRGGVSPAKIRECFEVWDSDGDGKLTPDELRSVIRSLALDYAEREVDRMCYGEKFPVDQGVDFYTVLNLASARPSRFSTEAGITELNQAIQTLRASAGTSGSSTTLSGAASPRPGSARGAHHRSAATADSSSVDMLKFWLTTMGDEFTSEEFDTLLRECSIPAGGGGRFQPSLLTDKITDVYNRLYSESPSIATSAISGDSVGPP</sequence>
<feature type="region of interest" description="Disordered" evidence="6">
    <location>
        <begin position="433"/>
        <end position="462"/>
    </location>
</feature>
<dbReference type="OrthoDB" id="264532at2759"/>
<feature type="domain" description="EF-hand" evidence="8">
    <location>
        <begin position="341"/>
        <end position="376"/>
    </location>
</feature>
<name>A0A7J6PLV1_PEROL</name>
<keyword evidence="4 7" id="KW-1133">Transmembrane helix</keyword>
<dbReference type="CDD" id="cd00051">
    <property type="entry name" value="EFh"/>
    <property type="match status" value="1"/>
</dbReference>
<dbReference type="PANTHER" id="PTHR12428">
    <property type="entry name" value="OXA1"/>
    <property type="match status" value="1"/>
</dbReference>
<dbReference type="PANTHER" id="PTHR12428:SF65">
    <property type="entry name" value="CYTOCHROME C OXIDASE ASSEMBLY PROTEIN COX18, MITOCHONDRIAL"/>
    <property type="match status" value="1"/>
</dbReference>
<feature type="transmembrane region" description="Helical" evidence="7">
    <location>
        <begin position="266"/>
        <end position="284"/>
    </location>
</feature>
<organism evidence="9 10">
    <name type="scientific">Perkinsus olseni</name>
    <name type="common">Perkinsus atlanticus</name>
    <dbReference type="NCBI Taxonomy" id="32597"/>
    <lineage>
        <taxon>Eukaryota</taxon>
        <taxon>Sar</taxon>
        <taxon>Alveolata</taxon>
        <taxon>Perkinsozoa</taxon>
        <taxon>Perkinsea</taxon>
        <taxon>Perkinsida</taxon>
        <taxon>Perkinsidae</taxon>
        <taxon>Perkinsus</taxon>
    </lineage>
</organism>
<dbReference type="InterPro" id="IPR001708">
    <property type="entry name" value="YidC/ALB3/OXA1/COX18"/>
</dbReference>
<dbReference type="EMBL" id="JABANP010000005">
    <property type="protein sequence ID" value="KAF4697098.1"/>
    <property type="molecule type" value="Genomic_DNA"/>
</dbReference>
<reference evidence="9 10" key="1">
    <citation type="submission" date="2020-04" db="EMBL/GenBank/DDBJ databases">
        <title>Perkinsus olseni comparative genomics.</title>
        <authorList>
            <person name="Bogema D.R."/>
        </authorList>
    </citation>
    <scope>NUCLEOTIDE SEQUENCE [LARGE SCALE GENOMIC DNA]</scope>
    <source>
        <strain evidence="9">00978-12</strain>
    </source>
</reference>
<evidence type="ECO:0000313" key="9">
    <source>
        <dbReference type="EMBL" id="KAF4697098.1"/>
    </source>
</evidence>
<dbReference type="GO" id="GO:0005743">
    <property type="term" value="C:mitochondrial inner membrane"/>
    <property type="evidence" value="ECO:0007669"/>
    <property type="project" value="TreeGrafter"/>
</dbReference>
<comment type="caution">
    <text evidence="9">The sequence shown here is derived from an EMBL/GenBank/DDBJ whole genome shotgun (WGS) entry which is preliminary data.</text>
</comment>
<evidence type="ECO:0000256" key="5">
    <source>
        <dbReference type="ARBA" id="ARBA00023136"/>
    </source>
</evidence>
<feature type="compositionally biased region" description="Low complexity" evidence="6">
    <location>
        <begin position="433"/>
        <end position="447"/>
    </location>
</feature>
<evidence type="ECO:0000256" key="7">
    <source>
        <dbReference type="SAM" id="Phobius"/>
    </source>
</evidence>
<dbReference type="GO" id="GO:0005509">
    <property type="term" value="F:calcium ion binding"/>
    <property type="evidence" value="ECO:0007669"/>
    <property type="project" value="InterPro"/>
</dbReference>
<gene>
    <name evidence="9" type="primary">COX18_2</name>
    <name evidence="9" type="ORF">FOZ60_011771</name>
</gene>
<dbReference type="Proteomes" id="UP000541610">
    <property type="component" value="Unassembled WGS sequence"/>
</dbReference>